<evidence type="ECO:0000313" key="1">
    <source>
        <dbReference type="EMBL" id="RZB77888.1"/>
    </source>
</evidence>
<proteinExistence type="predicted"/>
<sequence length="93" mass="11131">KIDFQYMKMFAFDIHEAQVIKSGMHMIYMRLQGASSWNCPYIFLKIIREKFDSRDPITPTQINCTVLKECQRKISIALHFFVGRQGTQQWNRR</sequence>
<accession>A0A445HVR2</accession>
<dbReference type="EMBL" id="QZWG01000011">
    <property type="protein sequence ID" value="RZB77888.1"/>
    <property type="molecule type" value="Genomic_DNA"/>
</dbReference>
<comment type="caution">
    <text evidence="1">The sequence shown here is derived from an EMBL/GenBank/DDBJ whole genome shotgun (WGS) entry which is preliminary data.</text>
</comment>
<keyword evidence="2" id="KW-1185">Reference proteome</keyword>
<organism evidence="1 2">
    <name type="scientific">Glycine soja</name>
    <name type="common">Wild soybean</name>
    <dbReference type="NCBI Taxonomy" id="3848"/>
    <lineage>
        <taxon>Eukaryota</taxon>
        <taxon>Viridiplantae</taxon>
        <taxon>Streptophyta</taxon>
        <taxon>Embryophyta</taxon>
        <taxon>Tracheophyta</taxon>
        <taxon>Spermatophyta</taxon>
        <taxon>Magnoliopsida</taxon>
        <taxon>eudicotyledons</taxon>
        <taxon>Gunneridae</taxon>
        <taxon>Pentapetalae</taxon>
        <taxon>rosids</taxon>
        <taxon>fabids</taxon>
        <taxon>Fabales</taxon>
        <taxon>Fabaceae</taxon>
        <taxon>Papilionoideae</taxon>
        <taxon>50 kb inversion clade</taxon>
        <taxon>NPAAA clade</taxon>
        <taxon>indigoferoid/millettioid clade</taxon>
        <taxon>Phaseoleae</taxon>
        <taxon>Glycine</taxon>
        <taxon>Glycine subgen. Soja</taxon>
    </lineage>
</organism>
<reference evidence="1 2" key="1">
    <citation type="submission" date="2018-09" db="EMBL/GenBank/DDBJ databases">
        <title>A high-quality reference genome of wild soybean provides a powerful tool to mine soybean genomes.</title>
        <authorList>
            <person name="Xie M."/>
            <person name="Chung C.Y.L."/>
            <person name="Li M.-W."/>
            <person name="Wong F.-L."/>
            <person name="Chan T.-F."/>
            <person name="Lam H.-M."/>
        </authorList>
    </citation>
    <scope>NUCLEOTIDE SEQUENCE [LARGE SCALE GENOMIC DNA]</scope>
    <source>
        <strain evidence="2">cv. W05</strain>
        <tissue evidence="1">Hypocotyl of etiolated seedlings</tissue>
    </source>
</reference>
<name>A0A445HVR2_GLYSO</name>
<feature type="non-terminal residue" evidence="1">
    <location>
        <position position="1"/>
    </location>
</feature>
<protein>
    <submittedName>
        <fullName evidence="1">Uncharacterized protein</fullName>
    </submittedName>
</protein>
<dbReference type="Proteomes" id="UP000289340">
    <property type="component" value="Chromosome 11"/>
</dbReference>
<gene>
    <name evidence="1" type="ORF">D0Y65_028721</name>
</gene>
<dbReference type="AlphaFoldDB" id="A0A445HVR2"/>
<evidence type="ECO:0000313" key="2">
    <source>
        <dbReference type="Proteomes" id="UP000289340"/>
    </source>
</evidence>